<reference evidence="1" key="1">
    <citation type="submission" date="2022-07" db="EMBL/GenBank/DDBJ databases">
        <title>Complete genome of DND4.</title>
        <authorList>
            <person name="Cao G."/>
        </authorList>
    </citation>
    <scope>NUCLEOTIDE SEQUENCE</scope>
    <source>
        <strain evidence="1">DND4</strain>
    </source>
</reference>
<gene>
    <name evidence="1" type="ORF">NMQ05_04015</name>
</gene>
<organism evidence="1 2">
    <name type="scientific">Microbacterium maritypicum</name>
    <name type="common">Microbacterium liquefaciens</name>
    <dbReference type="NCBI Taxonomy" id="33918"/>
    <lineage>
        <taxon>Bacteria</taxon>
        <taxon>Bacillati</taxon>
        <taxon>Actinomycetota</taxon>
        <taxon>Actinomycetes</taxon>
        <taxon>Micrococcales</taxon>
        <taxon>Microbacteriaceae</taxon>
        <taxon>Microbacterium</taxon>
    </lineage>
</organism>
<accession>A0ACD4B8D5</accession>
<evidence type="ECO:0000313" key="2">
    <source>
        <dbReference type="Proteomes" id="UP001060245"/>
    </source>
</evidence>
<proteinExistence type="predicted"/>
<keyword evidence="2" id="KW-1185">Reference proteome</keyword>
<dbReference type="EMBL" id="CP101471">
    <property type="protein sequence ID" value="UTT53754.1"/>
    <property type="molecule type" value="Genomic_DNA"/>
</dbReference>
<protein>
    <submittedName>
        <fullName evidence="1">Uncharacterized protein</fullName>
    </submittedName>
</protein>
<evidence type="ECO:0000313" key="1">
    <source>
        <dbReference type="EMBL" id="UTT53754.1"/>
    </source>
</evidence>
<name>A0ACD4B8D5_MICMQ</name>
<sequence>MTTIKKVSTSADPDDYRDDQSRAATVSRPGDEGSYFDARVPARSIDSLRKQVRQRRYSSSTEEAEAIRKTDEELFEKVRVAERHTLARADAMLEHNKGRTGQALAFLDKIDELRDRLAAGEDTSVVVKEFNKLDNHIRAREIKVLRGMASEASTVRAALADPVEHAQHLYSLMPIAFGRAAGLVGH</sequence>
<dbReference type="Proteomes" id="UP001060245">
    <property type="component" value="Chromosome"/>
</dbReference>